<gene>
    <name evidence="1" type="ORF">GCM10009681_56710</name>
</gene>
<name>A0ABN2L7V3_9ACTN</name>
<organism evidence="1 2">
    <name type="scientific">Luedemannella helvata</name>
    <dbReference type="NCBI Taxonomy" id="349315"/>
    <lineage>
        <taxon>Bacteria</taxon>
        <taxon>Bacillati</taxon>
        <taxon>Actinomycetota</taxon>
        <taxon>Actinomycetes</taxon>
        <taxon>Micromonosporales</taxon>
        <taxon>Micromonosporaceae</taxon>
        <taxon>Luedemannella</taxon>
    </lineage>
</organism>
<evidence type="ECO:0000313" key="1">
    <source>
        <dbReference type="EMBL" id="GAA1778504.1"/>
    </source>
</evidence>
<dbReference type="EMBL" id="BAAALS010000063">
    <property type="protein sequence ID" value="GAA1778504.1"/>
    <property type="molecule type" value="Genomic_DNA"/>
</dbReference>
<reference evidence="1 2" key="1">
    <citation type="journal article" date="2019" name="Int. J. Syst. Evol. Microbiol.">
        <title>The Global Catalogue of Microorganisms (GCM) 10K type strain sequencing project: providing services to taxonomists for standard genome sequencing and annotation.</title>
        <authorList>
            <consortium name="The Broad Institute Genomics Platform"/>
            <consortium name="The Broad Institute Genome Sequencing Center for Infectious Disease"/>
            <person name="Wu L."/>
            <person name="Ma J."/>
        </authorList>
    </citation>
    <scope>NUCLEOTIDE SEQUENCE [LARGE SCALE GENOMIC DNA]</scope>
    <source>
        <strain evidence="1 2">JCM 13249</strain>
    </source>
</reference>
<keyword evidence="2" id="KW-1185">Reference proteome</keyword>
<protein>
    <submittedName>
        <fullName evidence="1">Uncharacterized protein</fullName>
    </submittedName>
</protein>
<sequence length="88" mass="9455">MVYSEQPGRPVHLSLPLPDMQALANSMKEPPSAELHAAIIAAATASAEQSHAGLVDPYRLHAKVQLSYPSVSIGQIASVLLAWRRVSR</sequence>
<accession>A0ABN2L7V3</accession>
<dbReference type="RefSeq" id="WP_344088857.1">
    <property type="nucleotide sequence ID" value="NZ_BAAALS010000063.1"/>
</dbReference>
<proteinExistence type="predicted"/>
<evidence type="ECO:0000313" key="2">
    <source>
        <dbReference type="Proteomes" id="UP001500655"/>
    </source>
</evidence>
<comment type="caution">
    <text evidence="1">The sequence shown here is derived from an EMBL/GenBank/DDBJ whole genome shotgun (WGS) entry which is preliminary data.</text>
</comment>
<dbReference type="Proteomes" id="UP001500655">
    <property type="component" value="Unassembled WGS sequence"/>
</dbReference>